<sequence>MPSHATDFRFCTERLGCPVRHDDQTGEAFASAGAGLDAIVMPAGFGGLVQKSLRMSMLDGPVIASPDRRGLVFLTQPANTSCPRVPPDLRPFGVWLVPAGHQVLLPQHLNGHPDWSWWVPPSPRRSLIIWSTVIGTARRVAAMYMAEQALETHRD</sequence>
<proteinExistence type="predicted"/>
<evidence type="ECO:0000313" key="1">
    <source>
        <dbReference type="EMBL" id="MBP2330576.1"/>
    </source>
</evidence>
<comment type="caution">
    <text evidence="1">The sequence shown here is derived from an EMBL/GenBank/DDBJ whole genome shotgun (WGS) entry which is preliminary data.</text>
</comment>
<evidence type="ECO:0000313" key="2">
    <source>
        <dbReference type="Proteomes" id="UP001519332"/>
    </source>
</evidence>
<gene>
    <name evidence="1" type="ORF">JOF56_010961</name>
</gene>
<protein>
    <recommendedName>
        <fullName evidence="3">LysR substrate-binding domain-containing protein</fullName>
    </recommendedName>
</protein>
<organism evidence="1 2">
    <name type="scientific">Kibdelosporangium banguiense</name>
    <dbReference type="NCBI Taxonomy" id="1365924"/>
    <lineage>
        <taxon>Bacteria</taxon>
        <taxon>Bacillati</taxon>
        <taxon>Actinomycetota</taxon>
        <taxon>Actinomycetes</taxon>
        <taxon>Pseudonocardiales</taxon>
        <taxon>Pseudonocardiaceae</taxon>
        <taxon>Kibdelosporangium</taxon>
    </lineage>
</organism>
<reference evidence="1 2" key="1">
    <citation type="submission" date="2021-03" db="EMBL/GenBank/DDBJ databases">
        <title>Sequencing the genomes of 1000 actinobacteria strains.</title>
        <authorList>
            <person name="Klenk H.-P."/>
        </authorList>
    </citation>
    <scope>NUCLEOTIDE SEQUENCE [LARGE SCALE GENOMIC DNA]</scope>
    <source>
        <strain evidence="1 2">DSM 46670</strain>
    </source>
</reference>
<accession>A0ABS4U1P8</accession>
<evidence type="ECO:0008006" key="3">
    <source>
        <dbReference type="Google" id="ProtNLM"/>
    </source>
</evidence>
<dbReference type="Proteomes" id="UP001519332">
    <property type="component" value="Unassembled WGS sequence"/>
</dbReference>
<dbReference type="RefSeq" id="WP_209647169.1">
    <property type="nucleotide sequence ID" value="NZ_JAGINW010000001.1"/>
</dbReference>
<keyword evidence="2" id="KW-1185">Reference proteome</keyword>
<name>A0ABS4U1P8_9PSEU</name>
<dbReference type="EMBL" id="JAGINW010000001">
    <property type="protein sequence ID" value="MBP2330576.1"/>
    <property type="molecule type" value="Genomic_DNA"/>
</dbReference>